<dbReference type="GO" id="GO:0005789">
    <property type="term" value="C:endoplasmic reticulum membrane"/>
    <property type="evidence" value="ECO:0007669"/>
    <property type="project" value="TreeGrafter"/>
</dbReference>
<name>A0A316YVY9_9BASI</name>
<feature type="compositionally biased region" description="Basic and acidic residues" evidence="1">
    <location>
        <begin position="73"/>
        <end position="82"/>
    </location>
</feature>
<keyword evidence="2" id="KW-0812">Transmembrane</keyword>
<dbReference type="InParanoid" id="A0A316YVY9"/>
<keyword evidence="4" id="KW-1185">Reference proteome</keyword>
<dbReference type="OrthoDB" id="5673at2759"/>
<proteinExistence type="predicted"/>
<evidence type="ECO:0000313" key="3">
    <source>
        <dbReference type="EMBL" id="PWN92213.1"/>
    </source>
</evidence>
<feature type="compositionally biased region" description="Basic and acidic residues" evidence="1">
    <location>
        <begin position="93"/>
        <end position="119"/>
    </location>
</feature>
<sequence>MVSTRSDSSASSSMTASSPVPSSLSALNPPPSRPSFGMRARSASLQKGAAVLKALARAPEDPDYEVDDEDGTGADKNERDSGYADEEEAGLSEEAKQAGRANREGLRRRGEQRQVEKLVGKRSKSSTSSIPKRPSASKTGSHQSSKSWEIPRKIFHSSIGFLVLYLYLSHTDLSLIVRNLAIFLGIVITADVLRLNIPWFEGVYEKVLGFLMREAEKEKVNGVVWYLVGVITCLHLYPADIACVSIMILSWADTSASVFGRLYGSKTPPLPSPPFATRKSTAGFLAAIVAGTLTAAVFWATPIASSGMRAEGLSIAHDPTASVRHAVLGTSIAPGKTGTGWTGWDWGFRPSAPEKFLAFSSSSLRAGGLSRIIPKNIGASTSGVMALPIPLLCLASGIVAGVAEGLELGGVDDNLSLPILSAMGIHATLVSWGWFASTFLR</sequence>
<dbReference type="InterPro" id="IPR037997">
    <property type="entry name" value="Dgk1-like"/>
</dbReference>
<dbReference type="GO" id="GO:0006654">
    <property type="term" value="P:phosphatidic acid biosynthetic process"/>
    <property type="evidence" value="ECO:0007669"/>
    <property type="project" value="TreeGrafter"/>
</dbReference>
<dbReference type="Proteomes" id="UP000245768">
    <property type="component" value="Unassembled WGS sequence"/>
</dbReference>
<feature type="transmembrane region" description="Helical" evidence="2">
    <location>
        <begin position="415"/>
        <end position="435"/>
    </location>
</feature>
<dbReference type="GeneID" id="37040667"/>
<accession>A0A316YVY9</accession>
<dbReference type="STRING" id="215250.A0A316YVY9"/>
<evidence type="ECO:0000256" key="1">
    <source>
        <dbReference type="SAM" id="MobiDB-lite"/>
    </source>
</evidence>
<evidence type="ECO:0000256" key="2">
    <source>
        <dbReference type="SAM" id="Phobius"/>
    </source>
</evidence>
<dbReference type="GO" id="GO:0004143">
    <property type="term" value="F:ATP-dependent diacylglycerol kinase activity"/>
    <property type="evidence" value="ECO:0007669"/>
    <property type="project" value="InterPro"/>
</dbReference>
<feature type="transmembrane region" description="Helical" evidence="2">
    <location>
        <begin position="384"/>
        <end position="403"/>
    </location>
</feature>
<reference evidence="3 4" key="1">
    <citation type="journal article" date="2018" name="Mol. Biol. Evol.">
        <title>Broad Genomic Sampling Reveals a Smut Pathogenic Ancestry of the Fungal Clade Ustilaginomycotina.</title>
        <authorList>
            <person name="Kijpornyongpan T."/>
            <person name="Mondo S.J."/>
            <person name="Barry K."/>
            <person name="Sandor L."/>
            <person name="Lee J."/>
            <person name="Lipzen A."/>
            <person name="Pangilinan J."/>
            <person name="LaButti K."/>
            <person name="Hainaut M."/>
            <person name="Henrissat B."/>
            <person name="Grigoriev I.V."/>
            <person name="Spatafora J.W."/>
            <person name="Aime M.C."/>
        </authorList>
    </citation>
    <scope>NUCLEOTIDE SEQUENCE [LARGE SCALE GENOMIC DNA]</scope>
    <source>
        <strain evidence="3 4">MCA 4198</strain>
    </source>
</reference>
<dbReference type="PANTHER" id="PTHR31303:SF1">
    <property type="entry name" value="CTP-DEPENDENT DIACYLGLYCEROL KINASE 1"/>
    <property type="match status" value="1"/>
</dbReference>
<dbReference type="EMBL" id="KZ819635">
    <property type="protein sequence ID" value="PWN92213.1"/>
    <property type="molecule type" value="Genomic_DNA"/>
</dbReference>
<evidence type="ECO:0008006" key="5">
    <source>
        <dbReference type="Google" id="ProtNLM"/>
    </source>
</evidence>
<keyword evidence="2" id="KW-1133">Transmembrane helix</keyword>
<feature type="transmembrane region" description="Helical" evidence="2">
    <location>
        <begin position="281"/>
        <end position="300"/>
    </location>
</feature>
<protein>
    <recommendedName>
        <fullName evidence="5">Phosphatidate cytidylyltransferase</fullName>
    </recommendedName>
</protein>
<feature type="transmembrane region" description="Helical" evidence="2">
    <location>
        <begin position="223"/>
        <end position="252"/>
    </location>
</feature>
<keyword evidence="2" id="KW-0472">Membrane</keyword>
<feature type="compositionally biased region" description="Low complexity" evidence="1">
    <location>
        <begin position="1"/>
        <end position="27"/>
    </location>
</feature>
<feature type="transmembrane region" description="Helical" evidence="2">
    <location>
        <begin position="176"/>
        <end position="197"/>
    </location>
</feature>
<dbReference type="PANTHER" id="PTHR31303">
    <property type="entry name" value="CTP-DEPENDENT DIACYLGLYCEROL KINASE 1"/>
    <property type="match status" value="1"/>
</dbReference>
<feature type="compositionally biased region" description="Polar residues" evidence="1">
    <location>
        <begin position="125"/>
        <end position="144"/>
    </location>
</feature>
<gene>
    <name evidence="3" type="ORF">FA10DRAFT_228521</name>
</gene>
<dbReference type="RefSeq" id="XP_025379411.1">
    <property type="nucleotide sequence ID" value="XM_025518751.1"/>
</dbReference>
<organism evidence="3 4">
    <name type="scientific">Acaromyces ingoldii</name>
    <dbReference type="NCBI Taxonomy" id="215250"/>
    <lineage>
        <taxon>Eukaryota</taxon>
        <taxon>Fungi</taxon>
        <taxon>Dikarya</taxon>
        <taxon>Basidiomycota</taxon>
        <taxon>Ustilaginomycotina</taxon>
        <taxon>Exobasidiomycetes</taxon>
        <taxon>Exobasidiales</taxon>
        <taxon>Cryptobasidiaceae</taxon>
        <taxon>Acaromyces</taxon>
    </lineage>
</organism>
<feature type="region of interest" description="Disordered" evidence="1">
    <location>
        <begin position="1"/>
        <end position="144"/>
    </location>
</feature>
<dbReference type="FunCoup" id="A0A316YVY9">
    <property type="interactions" value="44"/>
</dbReference>
<feature type="compositionally biased region" description="Acidic residues" evidence="1">
    <location>
        <begin position="61"/>
        <end position="72"/>
    </location>
</feature>
<evidence type="ECO:0000313" key="4">
    <source>
        <dbReference type="Proteomes" id="UP000245768"/>
    </source>
</evidence>
<feature type="transmembrane region" description="Helical" evidence="2">
    <location>
        <begin position="154"/>
        <end position="170"/>
    </location>
</feature>
<dbReference type="AlphaFoldDB" id="A0A316YVY9"/>